<dbReference type="AlphaFoldDB" id="A0A1X0Y5T5"/>
<feature type="domain" description="RecF/RecN/SMC N-terminal" evidence="10">
    <location>
        <begin position="1"/>
        <end position="505"/>
    </location>
</feature>
<evidence type="ECO:0000256" key="5">
    <source>
        <dbReference type="ARBA" id="ARBA00022763"/>
    </source>
</evidence>
<dbReference type="GO" id="GO:0006281">
    <property type="term" value="P:DNA repair"/>
    <property type="evidence" value="ECO:0007669"/>
    <property type="project" value="UniProtKB-KW"/>
</dbReference>
<dbReference type="EMBL" id="NAAD01000008">
    <property type="protein sequence ID" value="ORJ60515.1"/>
    <property type="molecule type" value="Genomic_DNA"/>
</dbReference>
<evidence type="ECO:0000256" key="4">
    <source>
        <dbReference type="ARBA" id="ARBA00022741"/>
    </source>
</evidence>
<dbReference type="InterPro" id="IPR004604">
    <property type="entry name" value="DNA_recomb/repair_RecN"/>
</dbReference>
<dbReference type="PIRSF" id="PIRSF003128">
    <property type="entry name" value="RecN"/>
    <property type="match status" value="1"/>
</dbReference>
<evidence type="ECO:0000256" key="1">
    <source>
        <dbReference type="ARBA" id="ARBA00003618"/>
    </source>
</evidence>
<dbReference type="NCBIfam" id="TIGR00634">
    <property type="entry name" value="recN"/>
    <property type="match status" value="1"/>
</dbReference>
<evidence type="ECO:0000259" key="10">
    <source>
        <dbReference type="Pfam" id="PF02463"/>
    </source>
</evidence>
<evidence type="ECO:0000256" key="9">
    <source>
        <dbReference type="PIRNR" id="PIRNR003128"/>
    </source>
</evidence>
<keyword evidence="12" id="KW-1185">Reference proteome</keyword>
<dbReference type="STRING" id="1969733.B5V00_08100"/>
<gene>
    <name evidence="11" type="ORF">B5V00_08100</name>
</gene>
<evidence type="ECO:0000313" key="11">
    <source>
        <dbReference type="EMBL" id="ORJ60515.1"/>
    </source>
</evidence>
<dbReference type="SUPFAM" id="SSF52540">
    <property type="entry name" value="P-loop containing nucleoside triphosphate hydrolases"/>
    <property type="match status" value="1"/>
</dbReference>
<dbReference type="OrthoDB" id="9806954at2"/>
<dbReference type="GO" id="GO:0043590">
    <property type="term" value="C:bacterial nucleoid"/>
    <property type="evidence" value="ECO:0007669"/>
    <property type="project" value="TreeGrafter"/>
</dbReference>
<evidence type="ECO:0000313" key="12">
    <source>
        <dbReference type="Proteomes" id="UP000193136"/>
    </source>
</evidence>
<dbReference type="CDD" id="cd03241">
    <property type="entry name" value="ABC_RecN"/>
    <property type="match status" value="2"/>
</dbReference>
<keyword evidence="4" id="KW-0547">Nucleotide-binding</keyword>
<keyword evidence="7 9" id="KW-0234">DNA repair</keyword>
<dbReference type="Proteomes" id="UP000193136">
    <property type="component" value="Unassembled WGS sequence"/>
</dbReference>
<dbReference type="InterPro" id="IPR027417">
    <property type="entry name" value="P-loop_NTPase"/>
</dbReference>
<dbReference type="InterPro" id="IPR003395">
    <property type="entry name" value="RecF/RecN/SMC_N"/>
</dbReference>
<comment type="similarity">
    <text evidence="2 9">Belongs to the RecN family.</text>
</comment>
<dbReference type="Gene3D" id="3.40.50.300">
    <property type="entry name" value="P-loop containing nucleotide triphosphate hydrolases"/>
    <property type="match status" value="2"/>
</dbReference>
<dbReference type="NCBIfam" id="NF008121">
    <property type="entry name" value="PRK10869.1"/>
    <property type="match status" value="1"/>
</dbReference>
<accession>A0A1X0Y5T5</accession>
<dbReference type="GO" id="GO:0005524">
    <property type="term" value="F:ATP binding"/>
    <property type="evidence" value="ECO:0007669"/>
    <property type="project" value="UniProtKB-KW"/>
</dbReference>
<keyword evidence="5 9" id="KW-0227">DNA damage</keyword>
<evidence type="ECO:0000256" key="3">
    <source>
        <dbReference type="ARBA" id="ARBA00021315"/>
    </source>
</evidence>
<evidence type="ECO:0000256" key="7">
    <source>
        <dbReference type="ARBA" id="ARBA00023204"/>
    </source>
</evidence>
<comment type="caution">
    <text evidence="11">The sequence shown here is derived from an EMBL/GenBank/DDBJ whole genome shotgun (WGS) entry which is preliminary data.</text>
</comment>
<protein>
    <recommendedName>
        <fullName evidence="3 9">DNA repair protein RecN</fullName>
    </recommendedName>
    <alternativeName>
        <fullName evidence="8 9">Recombination protein N</fullName>
    </alternativeName>
</protein>
<proteinExistence type="inferred from homology"/>
<dbReference type="FunFam" id="3.40.50.300:FF:000356">
    <property type="entry name" value="DNA repair protein RecN"/>
    <property type="match status" value="1"/>
</dbReference>
<dbReference type="GO" id="GO:0009432">
    <property type="term" value="P:SOS response"/>
    <property type="evidence" value="ECO:0007669"/>
    <property type="project" value="TreeGrafter"/>
</dbReference>
<dbReference type="Pfam" id="PF02463">
    <property type="entry name" value="SMC_N"/>
    <property type="match status" value="1"/>
</dbReference>
<keyword evidence="6" id="KW-0067">ATP-binding</keyword>
<evidence type="ECO:0000256" key="6">
    <source>
        <dbReference type="ARBA" id="ARBA00022840"/>
    </source>
</evidence>
<dbReference type="RefSeq" id="WP_085010270.1">
    <property type="nucleotide sequence ID" value="NZ_NAAD01000008.1"/>
</dbReference>
<evidence type="ECO:0000256" key="2">
    <source>
        <dbReference type="ARBA" id="ARBA00009441"/>
    </source>
</evidence>
<dbReference type="GO" id="GO:0006310">
    <property type="term" value="P:DNA recombination"/>
    <property type="evidence" value="ECO:0007669"/>
    <property type="project" value="InterPro"/>
</dbReference>
<dbReference type="PANTHER" id="PTHR11059:SF0">
    <property type="entry name" value="DNA REPAIR PROTEIN RECN"/>
    <property type="match status" value="1"/>
</dbReference>
<dbReference type="FunFam" id="3.40.50.300:FF:000319">
    <property type="entry name" value="DNA repair protein RecN"/>
    <property type="match status" value="1"/>
</dbReference>
<name>A0A1X0Y5T5_9BACT</name>
<organism evidence="11 12">
    <name type="scientific">Geothermobacter hydrogeniphilus</name>
    <dbReference type="NCBI Taxonomy" id="1969733"/>
    <lineage>
        <taxon>Bacteria</taxon>
        <taxon>Pseudomonadati</taxon>
        <taxon>Thermodesulfobacteriota</taxon>
        <taxon>Desulfuromonadia</taxon>
        <taxon>Desulfuromonadales</taxon>
        <taxon>Geothermobacteraceae</taxon>
        <taxon>Geothermobacter</taxon>
    </lineage>
</organism>
<dbReference type="PANTHER" id="PTHR11059">
    <property type="entry name" value="DNA REPAIR PROTEIN RECN"/>
    <property type="match status" value="1"/>
</dbReference>
<comment type="function">
    <text evidence="1 9">May be involved in recombinational repair of damaged DNA.</text>
</comment>
<reference evidence="11 12" key="1">
    <citation type="submission" date="2017-03" db="EMBL/GenBank/DDBJ databases">
        <title>Genome sequence of Geothermobacter sp. EPR-M, Deep-Sea Iron Reducer.</title>
        <authorList>
            <person name="Tully B."/>
            <person name="Savalia P."/>
            <person name="Abuyen K."/>
            <person name="Baughan C."/>
            <person name="Romero E."/>
            <person name="Ronkowski C."/>
            <person name="Torres B."/>
            <person name="Tremblay J."/>
            <person name="Trujillo A."/>
            <person name="Tyler M."/>
            <person name="Perez-Rodriguez I."/>
            <person name="Amend J."/>
        </authorList>
    </citation>
    <scope>NUCLEOTIDE SEQUENCE [LARGE SCALE GENOMIC DNA]</scope>
    <source>
        <strain evidence="11 12">EPR-M</strain>
    </source>
</reference>
<evidence type="ECO:0000256" key="8">
    <source>
        <dbReference type="ARBA" id="ARBA00033408"/>
    </source>
</evidence>
<sequence>MLTELIIRNFAIIDRLEVSFGPGFNVLTGETGAGKSIIIDAVGLLLGDRARPEVIRTGAEEATVEGLFDLSGLTVVKDRLAKGGFEAADELLIKRVVSRSGKNRIFLNGSLSRLSQLQDIAAGLVNIYGQHEHQRLQKTDTHLKFLDRFAGLEKELAAYTDLYNRVVALQQRLEGIDQGERDRRQRIDFLSFQQREIAAAALQPGEDEELERERLLLQHGEKLTLATGGGYEQLYGRKGAVCEILDRVAADLEGLATVDPQLGELAGTVRGSLYQLEDVAVQLRGFADRLNFEPGRQNEVEERLAQIAALKRKYAPTIEEILAGLVRIEAELAELTDADSTREGLLAQLTEARQALQKAGDGLSRKRQAAARKLASGVMRELADLALPKARFECHFIALEEPGPFGLERMEFYLAPNPGEDMRPLAWIASGGELSRIMLAIKRIAPDADGVSTLIFDEVDAGIGGAAASSVGAKLQQVADSAQVLCITHLPQVAAFGDAHYRVEKMVDNGRTFTALVALKGETRVREMARMLGGARITERTLEHAREMIESGQNPAGKG</sequence>